<protein>
    <submittedName>
        <fullName evidence="3">Surface antigen TASV, putative,mucin-like glycoprotein, putative</fullName>
    </submittedName>
</protein>
<sequence length="255" mass="26406">MMLMVTVRRRVACDLLVLALLCCCCLAVCGGTTDSGTDSPASTVKNWMHGEVLCPGADGNLSWRFFGEKDWRKCPNKPGEGGGDDDGCAQVCDAVGKFYESMKDTGMCTPGSNATGGESRMWIRLGNNTKNCSSTVAAQNKDQAVADGTQQLQSHPQAGAAAGATVVNQPQSGVGSPPGEADPAPQKNSPEHAGEGGSDPRPGENMVASSLTLTDAKEQVASASEAFGQSSSSPSGEDAAKKLPQLIMRPNRPQT</sequence>
<evidence type="ECO:0000256" key="1">
    <source>
        <dbReference type="SAM" id="MobiDB-lite"/>
    </source>
</evidence>
<dbReference type="Proteomes" id="UP000007350">
    <property type="component" value="Unassembled WGS sequence"/>
</dbReference>
<reference evidence="3 4" key="1">
    <citation type="journal article" date="2012" name="BMC Genomics">
        <title>Comparative genomic analysis of human infective Trypanosoma cruzi lineages with the bat-restricted subspecies T. cruzi marinkellei.</title>
        <authorList>
            <person name="Franzen O."/>
            <person name="Talavera-Lopez C."/>
            <person name="Ochaya S."/>
            <person name="Butler C.E."/>
            <person name="Messenger L.A."/>
            <person name="Lewis M.D."/>
            <person name="Llewellyn M.S."/>
            <person name="Marinkelle C.J."/>
            <person name="Tyler K.M."/>
            <person name="Miles M.A."/>
            <person name="Andersson B."/>
        </authorList>
    </citation>
    <scope>NUCLEOTIDE SEQUENCE [LARGE SCALE GENOMIC DNA]</scope>
    <source>
        <strain evidence="3 4">B7</strain>
    </source>
</reference>
<evidence type="ECO:0000313" key="4">
    <source>
        <dbReference type="Proteomes" id="UP000007350"/>
    </source>
</evidence>
<organism evidence="3 4">
    <name type="scientific">Trypanosoma cruzi marinkellei</name>
    <dbReference type="NCBI Taxonomy" id="85056"/>
    <lineage>
        <taxon>Eukaryota</taxon>
        <taxon>Discoba</taxon>
        <taxon>Euglenozoa</taxon>
        <taxon>Kinetoplastea</taxon>
        <taxon>Metakinetoplastina</taxon>
        <taxon>Trypanosomatida</taxon>
        <taxon>Trypanosomatidae</taxon>
        <taxon>Trypanosoma</taxon>
        <taxon>Schizotrypanum</taxon>
    </lineage>
</organism>
<name>K2MLT0_TRYCR</name>
<keyword evidence="2" id="KW-0732">Signal</keyword>
<dbReference type="AlphaFoldDB" id="K2MLT0"/>
<keyword evidence="4" id="KW-1185">Reference proteome</keyword>
<gene>
    <name evidence="3" type="ORF">MOQ_008143</name>
</gene>
<evidence type="ECO:0000313" key="3">
    <source>
        <dbReference type="EMBL" id="EKF28120.1"/>
    </source>
</evidence>
<dbReference type="OrthoDB" id="10545585at2759"/>
<feature type="compositionally biased region" description="Polar residues" evidence="1">
    <location>
        <begin position="143"/>
        <end position="156"/>
    </location>
</feature>
<evidence type="ECO:0000256" key="2">
    <source>
        <dbReference type="SAM" id="SignalP"/>
    </source>
</evidence>
<dbReference type="EMBL" id="AHKC01016694">
    <property type="protein sequence ID" value="EKF28120.1"/>
    <property type="molecule type" value="Genomic_DNA"/>
</dbReference>
<feature type="non-terminal residue" evidence="3">
    <location>
        <position position="255"/>
    </location>
</feature>
<feature type="signal peptide" evidence="2">
    <location>
        <begin position="1"/>
        <end position="27"/>
    </location>
</feature>
<accession>K2MLT0</accession>
<comment type="caution">
    <text evidence="3">The sequence shown here is derived from an EMBL/GenBank/DDBJ whole genome shotgun (WGS) entry which is preliminary data.</text>
</comment>
<feature type="chain" id="PRO_5003863735" evidence="2">
    <location>
        <begin position="28"/>
        <end position="255"/>
    </location>
</feature>
<feature type="region of interest" description="Disordered" evidence="1">
    <location>
        <begin position="143"/>
        <end position="255"/>
    </location>
</feature>
<feature type="compositionally biased region" description="Low complexity" evidence="1">
    <location>
        <begin position="221"/>
        <end position="237"/>
    </location>
</feature>
<proteinExistence type="predicted"/>